<keyword evidence="2" id="KW-0645">Protease</keyword>
<dbReference type="Gene3D" id="3.40.395.10">
    <property type="entry name" value="Adenoviral Proteinase, Chain A"/>
    <property type="match status" value="1"/>
</dbReference>
<comment type="caution">
    <text evidence="6">The sequence shown here is derived from an EMBL/GenBank/DDBJ whole genome shotgun (WGS) entry which is preliminary data.</text>
</comment>
<accession>A0A8J2HHA2</accession>
<dbReference type="GO" id="GO:0008234">
    <property type="term" value="F:cysteine-type peptidase activity"/>
    <property type="evidence" value="ECO:0007669"/>
    <property type="project" value="InterPro"/>
</dbReference>
<dbReference type="OrthoDB" id="7700849at2759"/>
<protein>
    <recommendedName>
        <fullName evidence="5">Ubiquitin-like protease family profile domain-containing protein</fullName>
    </recommendedName>
</protein>
<evidence type="ECO:0000256" key="3">
    <source>
        <dbReference type="ARBA" id="ARBA00022801"/>
    </source>
</evidence>
<dbReference type="AlphaFoldDB" id="A0A8J2HHA2"/>
<feature type="domain" description="Ubiquitin-like protease family profile" evidence="5">
    <location>
        <begin position="19"/>
        <end position="109"/>
    </location>
</feature>
<evidence type="ECO:0000313" key="7">
    <source>
        <dbReference type="Proteomes" id="UP000786811"/>
    </source>
</evidence>
<dbReference type="GO" id="GO:0006508">
    <property type="term" value="P:proteolysis"/>
    <property type="evidence" value="ECO:0007669"/>
    <property type="project" value="UniProtKB-KW"/>
</dbReference>
<keyword evidence="7" id="KW-1185">Reference proteome</keyword>
<evidence type="ECO:0000313" key="6">
    <source>
        <dbReference type="EMBL" id="CAG5090246.1"/>
    </source>
</evidence>
<evidence type="ECO:0000256" key="2">
    <source>
        <dbReference type="ARBA" id="ARBA00022670"/>
    </source>
</evidence>
<feature type="region of interest" description="Disordered" evidence="4">
    <location>
        <begin position="1"/>
        <end position="20"/>
    </location>
</feature>
<organism evidence="6 7">
    <name type="scientific">Cotesia congregata</name>
    <name type="common">Parasitoid wasp</name>
    <name type="synonym">Apanteles congregatus</name>
    <dbReference type="NCBI Taxonomy" id="51543"/>
    <lineage>
        <taxon>Eukaryota</taxon>
        <taxon>Metazoa</taxon>
        <taxon>Ecdysozoa</taxon>
        <taxon>Arthropoda</taxon>
        <taxon>Hexapoda</taxon>
        <taxon>Insecta</taxon>
        <taxon>Pterygota</taxon>
        <taxon>Neoptera</taxon>
        <taxon>Endopterygota</taxon>
        <taxon>Hymenoptera</taxon>
        <taxon>Apocrita</taxon>
        <taxon>Ichneumonoidea</taxon>
        <taxon>Braconidae</taxon>
        <taxon>Microgastrinae</taxon>
        <taxon>Cotesia</taxon>
    </lineage>
</organism>
<gene>
    <name evidence="6" type="ORF">HICCMSTLAB_LOCUS5553</name>
</gene>
<sequence>MHEGGVLETPGKERKRAAPLRTIDEDKKNRLNEIIYNACDQLYTEVHDRRSSCAAETGSFLDNPKNIPRQYNSYDCGVFACMYAEAVCQGKEIFDFTQKDMKNCRQKIVDAIMSSAVSVVEVESVTPITIPTATVSGGPRRKEFLLTASASFHQALLNTMQPTEIANIRGMP</sequence>
<name>A0A8J2HHA2_COTCN</name>
<dbReference type="InterPro" id="IPR038765">
    <property type="entry name" value="Papain-like_cys_pep_sf"/>
</dbReference>
<reference evidence="6" key="1">
    <citation type="submission" date="2021-04" db="EMBL/GenBank/DDBJ databases">
        <authorList>
            <person name="Chebbi M.A.C M."/>
        </authorList>
    </citation>
    <scope>NUCLEOTIDE SEQUENCE</scope>
</reference>
<evidence type="ECO:0000256" key="1">
    <source>
        <dbReference type="ARBA" id="ARBA00005234"/>
    </source>
</evidence>
<comment type="similarity">
    <text evidence="1">Belongs to the peptidase C48 family.</text>
</comment>
<dbReference type="SUPFAM" id="SSF54001">
    <property type="entry name" value="Cysteine proteinases"/>
    <property type="match status" value="1"/>
</dbReference>
<evidence type="ECO:0000259" key="5">
    <source>
        <dbReference type="Pfam" id="PF02902"/>
    </source>
</evidence>
<dbReference type="EMBL" id="CAJNRD030001119">
    <property type="protein sequence ID" value="CAG5090246.1"/>
    <property type="molecule type" value="Genomic_DNA"/>
</dbReference>
<dbReference type="InterPro" id="IPR003653">
    <property type="entry name" value="Peptidase_C48_C"/>
</dbReference>
<dbReference type="Pfam" id="PF02902">
    <property type="entry name" value="Peptidase_C48"/>
    <property type="match status" value="1"/>
</dbReference>
<proteinExistence type="inferred from homology"/>
<evidence type="ECO:0000256" key="4">
    <source>
        <dbReference type="SAM" id="MobiDB-lite"/>
    </source>
</evidence>
<keyword evidence="3" id="KW-0378">Hydrolase</keyword>
<dbReference type="Proteomes" id="UP000786811">
    <property type="component" value="Unassembled WGS sequence"/>
</dbReference>